<feature type="compositionally biased region" description="Basic and acidic residues" evidence="1">
    <location>
        <begin position="273"/>
        <end position="284"/>
    </location>
</feature>
<dbReference type="PROSITE" id="PS01159">
    <property type="entry name" value="WW_DOMAIN_1"/>
    <property type="match status" value="1"/>
</dbReference>
<evidence type="ECO:0000259" key="2">
    <source>
        <dbReference type="PROSITE" id="PS50020"/>
    </source>
</evidence>
<feature type="compositionally biased region" description="Basic and acidic residues" evidence="1">
    <location>
        <begin position="249"/>
        <end position="266"/>
    </location>
</feature>
<feature type="compositionally biased region" description="Polar residues" evidence="1">
    <location>
        <begin position="39"/>
        <end position="60"/>
    </location>
</feature>
<evidence type="ECO:0000256" key="1">
    <source>
        <dbReference type="SAM" id="MobiDB-lite"/>
    </source>
</evidence>
<dbReference type="OrthoDB" id="2444812at2759"/>
<dbReference type="InterPro" id="IPR001202">
    <property type="entry name" value="WW_dom"/>
</dbReference>
<name>A0A507AXY7_9PEZI</name>
<reference evidence="3 4" key="1">
    <citation type="submission" date="2019-06" db="EMBL/GenBank/DDBJ databases">
        <title>Draft genome sequence of the filamentous fungus Phialemoniopsis curvata isolated from diesel fuel.</title>
        <authorList>
            <person name="Varaljay V.A."/>
            <person name="Lyon W.J."/>
            <person name="Crouch A.L."/>
            <person name="Drake C.E."/>
            <person name="Hollomon J.M."/>
            <person name="Nadeau L.J."/>
            <person name="Nunn H.S."/>
            <person name="Stevenson B.S."/>
            <person name="Bojanowski C.L."/>
            <person name="Crookes-Goodson W.J."/>
        </authorList>
    </citation>
    <scope>NUCLEOTIDE SEQUENCE [LARGE SCALE GENOMIC DNA]</scope>
    <source>
        <strain evidence="3 4">D216</strain>
    </source>
</reference>
<feature type="region of interest" description="Disordered" evidence="1">
    <location>
        <begin position="1"/>
        <end position="104"/>
    </location>
</feature>
<feature type="compositionally biased region" description="Low complexity" evidence="1">
    <location>
        <begin position="131"/>
        <end position="146"/>
    </location>
</feature>
<dbReference type="AlphaFoldDB" id="A0A507AXY7"/>
<feature type="compositionally biased region" description="Basic and acidic residues" evidence="1">
    <location>
        <begin position="218"/>
        <end position="227"/>
    </location>
</feature>
<proteinExistence type="predicted"/>
<comment type="caution">
    <text evidence="3">The sequence shown here is derived from an EMBL/GenBank/DDBJ whole genome shotgun (WGS) entry which is preliminary data.</text>
</comment>
<dbReference type="Proteomes" id="UP000319257">
    <property type="component" value="Unassembled WGS sequence"/>
</dbReference>
<evidence type="ECO:0000313" key="4">
    <source>
        <dbReference type="Proteomes" id="UP000319257"/>
    </source>
</evidence>
<feature type="compositionally biased region" description="Low complexity" evidence="1">
    <location>
        <begin position="1"/>
        <end position="31"/>
    </location>
</feature>
<dbReference type="Pfam" id="PF00397">
    <property type="entry name" value="WW"/>
    <property type="match status" value="1"/>
</dbReference>
<dbReference type="EMBL" id="SKBQ01000062">
    <property type="protein sequence ID" value="TPX09791.1"/>
    <property type="molecule type" value="Genomic_DNA"/>
</dbReference>
<dbReference type="RefSeq" id="XP_030991502.1">
    <property type="nucleotide sequence ID" value="XM_031143898.1"/>
</dbReference>
<sequence length="284" mass="29834">MSSPAASKSSAAEVAEGSDQPGNGTPPLSSPGGTGTSPAADTTTNRSRSNSPAGSETGSVESGELDSAPPLPQEPAPDAAPPLPQEPAPGSAADPSDDGWDCHWDATHNAWFFFNRFTHQTQWDNPRVPSAAAAAPAAAPGTDAATEPLAPPPGSAPVGGYNPAIHGDYDPNAWYAQGYQQPEDGGPKEPLPDPGLLYVSGGFFNRHTGKFQTADQGPSRHSDDAKSNRQMNAYFDVDAAANAHNGRSLKAERSGKKPSKSELKAFKEKRRAKKEEKRRAWLRD</sequence>
<accession>A0A507AXY7</accession>
<dbReference type="STRING" id="1093900.A0A507AXY7"/>
<dbReference type="SUPFAM" id="SSF51045">
    <property type="entry name" value="WW domain"/>
    <property type="match status" value="1"/>
</dbReference>
<feature type="compositionally biased region" description="Pro residues" evidence="1">
    <location>
        <begin position="69"/>
        <end position="87"/>
    </location>
</feature>
<dbReference type="SMART" id="SM00456">
    <property type="entry name" value="WW"/>
    <property type="match status" value="1"/>
</dbReference>
<dbReference type="Gene3D" id="2.20.70.10">
    <property type="match status" value="1"/>
</dbReference>
<evidence type="ECO:0000313" key="3">
    <source>
        <dbReference type="EMBL" id="TPX09791.1"/>
    </source>
</evidence>
<protein>
    <recommendedName>
        <fullName evidence="2">WW domain-containing protein</fullName>
    </recommendedName>
</protein>
<dbReference type="PROSITE" id="PS50020">
    <property type="entry name" value="WW_DOMAIN_2"/>
    <property type="match status" value="1"/>
</dbReference>
<dbReference type="CDD" id="cd00201">
    <property type="entry name" value="WW"/>
    <property type="match status" value="1"/>
</dbReference>
<organism evidence="3 4">
    <name type="scientific">Thyridium curvatum</name>
    <dbReference type="NCBI Taxonomy" id="1093900"/>
    <lineage>
        <taxon>Eukaryota</taxon>
        <taxon>Fungi</taxon>
        <taxon>Dikarya</taxon>
        <taxon>Ascomycota</taxon>
        <taxon>Pezizomycotina</taxon>
        <taxon>Sordariomycetes</taxon>
        <taxon>Sordariomycetidae</taxon>
        <taxon>Thyridiales</taxon>
        <taxon>Thyridiaceae</taxon>
        <taxon>Thyridium</taxon>
    </lineage>
</organism>
<keyword evidence="4" id="KW-1185">Reference proteome</keyword>
<feature type="domain" description="WW" evidence="2">
    <location>
        <begin position="94"/>
        <end position="128"/>
    </location>
</feature>
<gene>
    <name evidence="3" type="ORF">E0L32_008982</name>
</gene>
<dbReference type="GeneID" id="41976429"/>
<feature type="region of interest" description="Disordered" evidence="1">
    <location>
        <begin position="125"/>
        <end position="284"/>
    </location>
</feature>
<dbReference type="InParanoid" id="A0A507AXY7"/>
<dbReference type="InterPro" id="IPR036020">
    <property type="entry name" value="WW_dom_sf"/>
</dbReference>